<proteinExistence type="predicted"/>
<gene>
    <name evidence="1" type="ORF">ACFO3M_18365</name>
</gene>
<keyword evidence="2" id="KW-1185">Reference proteome</keyword>
<name>A0ABV9LNM4_9ACTN</name>
<organism evidence="1 2">
    <name type="scientific">Geodermatophilus arenarius</name>
    <dbReference type="NCBI Taxonomy" id="1137990"/>
    <lineage>
        <taxon>Bacteria</taxon>
        <taxon>Bacillati</taxon>
        <taxon>Actinomycetota</taxon>
        <taxon>Actinomycetes</taxon>
        <taxon>Geodermatophilales</taxon>
        <taxon>Geodermatophilaceae</taxon>
        <taxon>Geodermatophilus</taxon>
    </lineage>
</organism>
<accession>A0ABV9LNM4</accession>
<evidence type="ECO:0000313" key="1">
    <source>
        <dbReference type="EMBL" id="MFC4695371.1"/>
    </source>
</evidence>
<reference evidence="2" key="1">
    <citation type="journal article" date="2019" name="Int. J. Syst. Evol. Microbiol.">
        <title>The Global Catalogue of Microorganisms (GCM) 10K type strain sequencing project: providing services to taxonomists for standard genome sequencing and annotation.</title>
        <authorList>
            <consortium name="The Broad Institute Genomics Platform"/>
            <consortium name="The Broad Institute Genome Sequencing Center for Infectious Disease"/>
            <person name="Wu L."/>
            <person name="Ma J."/>
        </authorList>
    </citation>
    <scope>NUCLEOTIDE SEQUENCE [LARGE SCALE GENOMIC DNA]</scope>
    <source>
        <strain evidence="2">CCUG 62763</strain>
    </source>
</reference>
<sequence>MVAAGTVLFGGGGAATAAWVAQGDGDADATALSAQPILVDDQAEPVADLYPGGTGDVVLRLRNPNPYAVTLTTVQYGTVTGGCAAGSVVPVQTTVTLAQPIRLAADSPVQTVTFPDVVRMLPTAPNECQRATFTVPVTLTGTSA</sequence>
<evidence type="ECO:0000313" key="2">
    <source>
        <dbReference type="Proteomes" id="UP001596025"/>
    </source>
</evidence>
<dbReference type="Proteomes" id="UP001596025">
    <property type="component" value="Unassembled WGS sequence"/>
</dbReference>
<protein>
    <submittedName>
        <fullName evidence="1">Uncharacterized protein</fullName>
    </submittedName>
</protein>
<dbReference type="EMBL" id="JBHSGR010000022">
    <property type="protein sequence ID" value="MFC4695371.1"/>
    <property type="molecule type" value="Genomic_DNA"/>
</dbReference>
<dbReference type="RefSeq" id="WP_387992139.1">
    <property type="nucleotide sequence ID" value="NZ_JBHSGR010000022.1"/>
</dbReference>
<comment type="caution">
    <text evidence="1">The sequence shown here is derived from an EMBL/GenBank/DDBJ whole genome shotgun (WGS) entry which is preliminary data.</text>
</comment>